<proteinExistence type="predicted"/>
<gene>
    <name evidence="3" type="ORF">MCOO_10070</name>
</gene>
<dbReference type="EMBL" id="AP022569">
    <property type="protein sequence ID" value="BBX44992.1"/>
    <property type="molecule type" value="Genomic_DNA"/>
</dbReference>
<organism evidence="3 4">
    <name type="scientific">Mycobacterium cookii</name>
    <dbReference type="NCBI Taxonomy" id="1775"/>
    <lineage>
        <taxon>Bacteria</taxon>
        <taxon>Bacillati</taxon>
        <taxon>Actinomycetota</taxon>
        <taxon>Actinomycetes</taxon>
        <taxon>Mycobacteriales</taxon>
        <taxon>Mycobacteriaceae</taxon>
        <taxon>Mycobacterium</taxon>
    </lineage>
</organism>
<dbReference type="Proteomes" id="UP000465866">
    <property type="component" value="Chromosome"/>
</dbReference>
<evidence type="ECO:0000259" key="2">
    <source>
        <dbReference type="Pfam" id="PF05305"/>
    </source>
</evidence>
<evidence type="ECO:0000256" key="1">
    <source>
        <dbReference type="SAM" id="SignalP"/>
    </source>
</evidence>
<evidence type="ECO:0000313" key="3">
    <source>
        <dbReference type="EMBL" id="BBX44992.1"/>
    </source>
</evidence>
<dbReference type="InterPro" id="IPR007969">
    <property type="entry name" value="DUF732"/>
</dbReference>
<dbReference type="AlphaFoldDB" id="A0A7I7KUG7"/>
<keyword evidence="1" id="KW-0732">Signal</keyword>
<protein>
    <recommendedName>
        <fullName evidence="2">DUF732 domain-containing protein</fullName>
    </recommendedName>
</protein>
<keyword evidence="4" id="KW-1185">Reference proteome</keyword>
<feature type="domain" description="DUF732" evidence="2">
    <location>
        <begin position="64"/>
        <end position="116"/>
    </location>
</feature>
<feature type="chain" id="PRO_5029650508" description="DUF732 domain-containing protein" evidence="1">
    <location>
        <begin position="33"/>
        <end position="118"/>
    </location>
</feature>
<feature type="signal peptide" evidence="1">
    <location>
        <begin position="1"/>
        <end position="32"/>
    </location>
</feature>
<dbReference type="RefSeq" id="WP_163775359.1">
    <property type="nucleotide sequence ID" value="NZ_AP022569.1"/>
</dbReference>
<accession>A0A7I7KUG7</accession>
<dbReference type="Pfam" id="PF05305">
    <property type="entry name" value="DUF732"/>
    <property type="match status" value="1"/>
</dbReference>
<evidence type="ECO:0000313" key="4">
    <source>
        <dbReference type="Proteomes" id="UP000465866"/>
    </source>
</evidence>
<sequence length="118" mass="11996">MRGLAVTTTARHLAAASLAMATGIMGAGLASAGPNGAFSGPEGDHDAAAMFVDINYSVKDLTIAQAGQLGADICTWLANGRSEGDIVAGEVSRGAAVSVSDAQYVVHAAEWHFCPDEY</sequence>
<name>A0A7I7KUG7_9MYCO</name>
<reference evidence="3 4" key="1">
    <citation type="journal article" date="2019" name="Emerg. Microbes Infect.">
        <title>Comprehensive subspecies identification of 175 nontuberculous mycobacteria species based on 7547 genomic profiles.</title>
        <authorList>
            <person name="Matsumoto Y."/>
            <person name="Kinjo T."/>
            <person name="Motooka D."/>
            <person name="Nabeya D."/>
            <person name="Jung N."/>
            <person name="Uechi K."/>
            <person name="Horii T."/>
            <person name="Iida T."/>
            <person name="Fujita J."/>
            <person name="Nakamura S."/>
        </authorList>
    </citation>
    <scope>NUCLEOTIDE SEQUENCE [LARGE SCALE GENOMIC DNA]</scope>
    <source>
        <strain evidence="3 4">JCM 12404</strain>
    </source>
</reference>
<dbReference type="KEGG" id="mcoo:MCOO_10070"/>